<name>A0A1D8KJU2_9CAUD</name>
<dbReference type="Proteomes" id="UP000204537">
    <property type="component" value="Segment"/>
</dbReference>
<protein>
    <submittedName>
        <fullName evidence="2">Uncharacterized protein</fullName>
    </submittedName>
</protein>
<organism evidence="2 5">
    <name type="scientific">Synechococcus phage S-CAM3</name>
    <dbReference type="NCBI Taxonomy" id="1883366"/>
    <lineage>
        <taxon>Viruses</taxon>
        <taxon>Duplodnaviria</taxon>
        <taxon>Heunggongvirae</taxon>
        <taxon>Uroviricota</taxon>
        <taxon>Caudoviricetes</taxon>
        <taxon>Pantevenvirales</taxon>
        <taxon>Kyanoviridae</taxon>
        <taxon>Charybdisvirus</taxon>
        <taxon>Charybdisvirus scam3</taxon>
    </lineage>
</organism>
<gene>
    <name evidence="3" type="ORF">C421010_177</name>
    <name evidence="1" type="ORF">S250808_176</name>
    <name evidence="2" type="ORF">T040910_177</name>
</gene>
<dbReference type="Proteomes" id="UP000240804">
    <property type="component" value="Segment"/>
</dbReference>
<sequence>MAKLNRLRSDKTNTVFSSYIEGKDDYTRFNTILSFSGPGAGRDAPGFKDNGTPSKSFETGASCILVDNTSKSFKLRGKEQLCCHVKQGKTTAWVPIGWIEYASKGVTLDEDVALKGMNDAIKERMIGGKGICIVVKDRSGKIKQIFKDITGAETVVRRDFGVRYDPKGDFFLTNKAKKRVAFFSHKAAGGAKAYQQYAGVSKEADFGRNGVISQHPEVVDALRDMMEKYDIIQDDRVRFRREIQSEELKNYAIFGPYYGRQFGVNNCHVMAQGDPKLVEITDREKKSIPVLRHCGVVYELTFSDDVSLNGDLSHFNMKDYKPVIAVTYRSDKKVTVDGKDYPRIRGMIAPEVLVNTAEWI</sequence>
<proteinExistence type="predicted"/>
<evidence type="ECO:0000313" key="3">
    <source>
        <dbReference type="EMBL" id="AOV59160.1"/>
    </source>
</evidence>
<keyword evidence="4" id="KW-1185">Reference proteome</keyword>
<dbReference type="GeneID" id="30306537"/>
<evidence type="ECO:0000313" key="2">
    <source>
        <dbReference type="EMBL" id="AOV58921.1"/>
    </source>
</evidence>
<evidence type="ECO:0000313" key="1">
    <source>
        <dbReference type="EMBL" id="AOV58681.1"/>
    </source>
</evidence>
<reference evidence="4 5" key="1">
    <citation type="journal article" date="2016" name="Virology">
        <title>The genomic content and context of auxiliary metabolic genes in marine cyanomyoviruses.</title>
        <authorList>
            <person name="Crummett L.T."/>
            <person name="Puxty R.J."/>
            <person name="Weihe C."/>
            <person name="Marston M.F."/>
            <person name="Martiny J.B."/>
        </authorList>
    </citation>
    <scope>NUCLEOTIDE SEQUENCE [LARGE SCALE GENOMIC DNA]</scope>
    <source>
        <strain evidence="1">0808SB25</strain>
        <strain evidence="2">0910TB04</strain>
        <strain evidence="3">1010CC42</strain>
    </source>
</reference>
<accession>A0A1D8KJU2</accession>
<dbReference type="KEGG" id="vg:30306537"/>
<dbReference type="Proteomes" id="UP000240920">
    <property type="component" value="Segment"/>
</dbReference>
<dbReference type="EMBL" id="KU686199">
    <property type="protein sequence ID" value="AOV59160.1"/>
    <property type="molecule type" value="Genomic_DNA"/>
</dbReference>
<evidence type="ECO:0000313" key="4">
    <source>
        <dbReference type="Proteomes" id="UP000204537"/>
    </source>
</evidence>
<evidence type="ECO:0000313" key="5">
    <source>
        <dbReference type="Proteomes" id="UP000240804"/>
    </source>
</evidence>
<dbReference type="EMBL" id="KU686197">
    <property type="protein sequence ID" value="AOV58681.1"/>
    <property type="molecule type" value="Genomic_DNA"/>
</dbReference>
<dbReference type="RefSeq" id="YP_009321440.1">
    <property type="nucleotide sequence ID" value="NC_031906.1"/>
</dbReference>
<dbReference type="EMBL" id="KU686198">
    <property type="protein sequence ID" value="AOV58921.1"/>
    <property type="molecule type" value="Genomic_DNA"/>
</dbReference>